<evidence type="ECO:0008006" key="3">
    <source>
        <dbReference type="Google" id="ProtNLM"/>
    </source>
</evidence>
<dbReference type="InterPro" id="IPR045864">
    <property type="entry name" value="aa-tRNA-synth_II/BPL/LPL"/>
</dbReference>
<keyword evidence="2" id="KW-1185">Reference proteome</keyword>
<name>A0ABS4NT15_9BACL</name>
<reference evidence="1 2" key="1">
    <citation type="submission" date="2021-03" db="EMBL/GenBank/DDBJ databases">
        <title>Genomic Encyclopedia of Type Strains, Phase IV (KMG-IV): sequencing the most valuable type-strain genomes for metagenomic binning, comparative biology and taxonomic classification.</title>
        <authorList>
            <person name="Goeker M."/>
        </authorList>
    </citation>
    <scope>NUCLEOTIDE SEQUENCE [LARGE SCALE GENOMIC DNA]</scope>
    <source>
        <strain evidence="1 2">DSM 101953</strain>
    </source>
</reference>
<comment type="caution">
    <text evidence="1">The sequence shown here is derived from an EMBL/GenBank/DDBJ whole genome shotgun (WGS) entry which is preliminary data.</text>
</comment>
<dbReference type="Gene3D" id="3.30.930.10">
    <property type="entry name" value="Bira Bifunctional Protein, Domain 2"/>
    <property type="match status" value="1"/>
</dbReference>
<accession>A0ABS4NT15</accession>
<sequence>MFTTYRLELPEPVTLNKLQIPVFTHMFLQNVSAHKVQVDPIQGKRISVTYLSSYPREQIEREVAIFLERFTPEHDEASASSAEILEPELNMVELDEPPLEKLCSCCTPGNQRNISDDLLEQRWLTLLKNQELAYHRPIITLLEYFDQSYVDYVGRRIGDCQQRQYSVLLPASFAEKMNYFHSAPMHLLLATHLSHDHETMKSFAADVSANNGKLPQDCGPYLETPPYILQSAPCYKVYMEMEDQVFEDNTAFVLKGQSFRNEGKRVYLLERLLNFTMREFVFLGTPEYVTRMRDLTLGWTIEWMEAAGLKGECALANDPFFLPGKVKQNFKVPKHVKYEVRADIPYKNDTISIASYDTHGDFFAKTFNFRLRDNAETWSGCIGLGLERVVWSFLQQYGLQSEHWPAAIPESVK</sequence>
<dbReference type="Proteomes" id="UP000773462">
    <property type="component" value="Unassembled WGS sequence"/>
</dbReference>
<dbReference type="RefSeq" id="WP_209875002.1">
    <property type="nucleotide sequence ID" value="NZ_JAGGLV010000010.1"/>
</dbReference>
<gene>
    <name evidence="1" type="ORF">J2Z70_003362</name>
</gene>
<dbReference type="EMBL" id="JAGGLV010000010">
    <property type="protein sequence ID" value="MBP2113203.1"/>
    <property type="molecule type" value="Genomic_DNA"/>
</dbReference>
<evidence type="ECO:0000313" key="1">
    <source>
        <dbReference type="EMBL" id="MBP2113203.1"/>
    </source>
</evidence>
<dbReference type="SUPFAM" id="SSF55681">
    <property type="entry name" value="Class II aaRS and biotin synthetases"/>
    <property type="match status" value="1"/>
</dbReference>
<proteinExistence type="predicted"/>
<organism evidence="1 2">
    <name type="scientific">Paenibacillus silagei</name>
    <dbReference type="NCBI Taxonomy" id="1670801"/>
    <lineage>
        <taxon>Bacteria</taxon>
        <taxon>Bacillati</taxon>
        <taxon>Bacillota</taxon>
        <taxon>Bacilli</taxon>
        <taxon>Bacillales</taxon>
        <taxon>Paenibacillaceae</taxon>
        <taxon>Paenibacillus</taxon>
    </lineage>
</organism>
<evidence type="ECO:0000313" key="2">
    <source>
        <dbReference type="Proteomes" id="UP000773462"/>
    </source>
</evidence>
<protein>
    <recommendedName>
        <fullName evidence="3">Aminoacyl-transfer RNA synthetases class-II family profile domain-containing protein</fullName>
    </recommendedName>
</protein>